<accession>A0ABX1JZX9</accession>
<proteinExistence type="predicted"/>
<feature type="transmembrane region" description="Helical" evidence="9">
    <location>
        <begin position="650"/>
        <end position="667"/>
    </location>
</feature>
<evidence type="ECO:0000256" key="7">
    <source>
        <dbReference type="ARBA" id="ARBA00023136"/>
    </source>
</evidence>
<evidence type="ECO:0000256" key="6">
    <source>
        <dbReference type="ARBA" id="ARBA00022989"/>
    </source>
</evidence>
<dbReference type="PANTHER" id="PTHR33908:SF11">
    <property type="entry name" value="MEMBRANE PROTEIN"/>
    <property type="match status" value="1"/>
</dbReference>
<feature type="region of interest" description="Disordered" evidence="8">
    <location>
        <begin position="1"/>
        <end position="26"/>
    </location>
</feature>
<feature type="transmembrane region" description="Helical" evidence="9">
    <location>
        <begin position="579"/>
        <end position="599"/>
    </location>
</feature>
<sequence length="705" mass="76131">MRDIAEDIASPAPAVPGEGDDASTPRSRWAVPGARWLWAVLAVLLVAGGTWVALAQPTGAVRADVTEHFDLATPQPPVEVGEPQTFELRAEEDGFSEVRAVLATYRDTISCDLRATLSDGDRTVATGTLDCADIPDNEAVTVLAFDPVEDSAGRTYDLTLAVTDDSVIGPSVWESTTGTDSLMTYYDGDDRVVDRVGLVLDRLGDYAPAWGSPVGLALGLVLVAAAVVLLVARPRWGLVALVALVLVRGLVWTTVIPPLQGMDEGAHFANAQYIAEQGKIPVWNTTEHRYGAYSESVEVATEAMHVSSHRPTDRPDYGDEAVDELRADDAAVGTDSDPTGPAASYPPTYYGPAALFYLVAPDDTVAQVHAVRLWSTLLGVAAIVFAWLFAGELLPGRRWARAGLVTAVALQPMLAHQYAIVNNDAWVIACGFAALWLGARLVRSARAPWVMLAAGAAVGLGALGKPFGAIAVFPVAIGWLLGKVQHRVRDWRVLVVEPLLAAVGVACTYGLWLVVQRLLGIQSGIGFPASPEPGPRDLVTYLATQYDPAFLEFRGLWVTQFWGNFGWVNTPLPQIAYQVIWWSYLALAAALVGWLVVVVRQWRTRTDEQRRLDRLVTLCTGTGILSLLGMYAIEYLFFASSGRTDLLQGRYLLMVVPVLLALPVLLVQRFVPRRGAATVTAWSVAGLVLLLHVVSIGVVVRHYYL</sequence>
<name>A0ABX1JZX9_9CELL</name>
<dbReference type="RefSeq" id="WP_168678415.1">
    <property type="nucleotide sequence ID" value="NZ_JAAXOY010000125.1"/>
</dbReference>
<feature type="transmembrane region" description="Helical" evidence="9">
    <location>
        <begin position="210"/>
        <end position="231"/>
    </location>
</feature>
<protein>
    <submittedName>
        <fullName evidence="10">DUF2142 domain-containing protein</fullName>
    </submittedName>
</protein>
<evidence type="ECO:0000313" key="11">
    <source>
        <dbReference type="Proteomes" id="UP000777774"/>
    </source>
</evidence>
<keyword evidence="6 9" id="KW-1133">Transmembrane helix</keyword>
<feature type="transmembrane region" description="Helical" evidence="9">
    <location>
        <begin position="415"/>
        <end position="437"/>
    </location>
</feature>
<feature type="transmembrane region" description="Helical" evidence="9">
    <location>
        <begin position="373"/>
        <end position="394"/>
    </location>
</feature>
<comment type="subcellular location">
    <subcellularLocation>
        <location evidence="1">Cell membrane</location>
        <topology evidence="1">Multi-pass membrane protein</topology>
    </subcellularLocation>
</comment>
<evidence type="ECO:0000256" key="8">
    <source>
        <dbReference type="SAM" id="MobiDB-lite"/>
    </source>
</evidence>
<reference evidence="10 11" key="1">
    <citation type="submission" date="2020-04" db="EMBL/GenBank/DDBJ databases">
        <title>MicrobeNet Type strains.</title>
        <authorList>
            <person name="Nicholson A.C."/>
        </authorList>
    </citation>
    <scope>NUCLEOTIDE SEQUENCE [LARGE SCALE GENOMIC DNA]</scope>
    <source>
        <strain evidence="10 11">ATCC BAA-787</strain>
    </source>
</reference>
<dbReference type="PANTHER" id="PTHR33908">
    <property type="entry name" value="MANNOSYLTRANSFERASE YKCB-RELATED"/>
    <property type="match status" value="1"/>
</dbReference>
<evidence type="ECO:0000256" key="1">
    <source>
        <dbReference type="ARBA" id="ARBA00004651"/>
    </source>
</evidence>
<feature type="transmembrane region" description="Helical" evidence="9">
    <location>
        <begin position="679"/>
        <end position="704"/>
    </location>
</feature>
<keyword evidence="5 9" id="KW-0812">Transmembrane</keyword>
<feature type="transmembrane region" description="Helical" evidence="9">
    <location>
        <begin position="238"/>
        <end position="256"/>
    </location>
</feature>
<dbReference type="Pfam" id="PF09913">
    <property type="entry name" value="DUF2142"/>
    <property type="match status" value="1"/>
</dbReference>
<comment type="caution">
    <text evidence="10">The sequence shown here is derived from an EMBL/GenBank/DDBJ whole genome shotgun (WGS) entry which is preliminary data.</text>
</comment>
<dbReference type="EMBL" id="JAAXOY010000125">
    <property type="protein sequence ID" value="NKY39277.1"/>
    <property type="molecule type" value="Genomic_DNA"/>
</dbReference>
<evidence type="ECO:0000313" key="10">
    <source>
        <dbReference type="EMBL" id="NKY39277.1"/>
    </source>
</evidence>
<evidence type="ECO:0000256" key="9">
    <source>
        <dbReference type="SAM" id="Phobius"/>
    </source>
</evidence>
<dbReference type="InterPro" id="IPR018674">
    <property type="entry name" value="DUF2142_membrane"/>
</dbReference>
<feature type="transmembrane region" description="Helical" evidence="9">
    <location>
        <begin position="615"/>
        <end position="638"/>
    </location>
</feature>
<evidence type="ECO:0000256" key="3">
    <source>
        <dbReference type="ARBA" id="ARBA00022676"/>
    </source>
</evidence>
<evidence type="ECO:0000256" key="2">
    <source>
        <dbReference type="ARBA" id="ARBA00022475"/>
    </source>
</evidence>
<evidence type="ECO:0000256" key="4">
    <source>
        <dbReference type="ARBA" id="ARBA00022679"/>
    </source>
</evidence>
<gene>
    <name evidence="10" type="ORF">HGA02_06950</name>
</gene>
<keyword evidence="7 9" id="KW-0472">Membrane</keyword>
<dbReference type="InterPro" id="IPR050297">
    <property type="entry name" value="LipidA_mod_glycosyltrf_83"/>
</dbReference>
<evidence type="ECO:0000256" key="5">
    <source>
        <dbReference type="ARBA" id="ARBA00022692"/>
    </source>
</evidence>
<keyword evidence="11" id="KW-1185">Reference proteome</keyword>
<keyword evidence="4" id="KW-0808">Transferase</keyword>
<feature type="transmembrane region" description="Helical" evidence="9">
    <location>
        <begin position="36"/>
        <end position="54"/>
    </location>
</feature>
<dbReference type="Proteomes" id="UP000777774">
    <property type="component" value="Unassembled WGS sequence"/>
</dbReference>
<feature type="transmembrane region" description="Helical" evidence="9">
    <location>
        <begin position="493"/>
        <end position="515"/>
    </location>
</feature>
<feature type="transmembrane region" description="Helical" evidence="9">
    <location>
        <begin position="449"/>
        <end position="481"/>
    </location>
</feature>
<keyword evidence="2" id="KW-1003">Cell membrane</keyword>
<keyword evidence="3" id="KW-0328">Glycosyltransferase</keyword>
<organism evidence="10 11">
    <name type="scientific">Cellulomonas septica</name>
    <dbReference type="NCBI Taxonomy" id="285080"/>
    <lineage>
        <taxon>Bacteria</taxon>
        <taxon>Bacillati</taxon>
        <taxon>Actinomycetota</taxon>
        <taxon>Actinomycetes</taxon>
        <taxon>Micrococcales</taxon>
        <taxon>Cellulomonadaceae</taxon>
        <taxon>Cellulomonas</taxon>
    </lineage>
</organism>